<proteinExistence type="predicted"/>
<organism evidence="2 3">
    <name type="scientific">Coccomyxa viridis</name>
    <dbReference type="NCBI Taxonomy" id="1274662"/>
    <lineage>
        <taxon>Eukaryota</taxon>
        <taxon>Viridiplantae</taxon>
        <taxon>Chlorophyta</taxon>
        <taxon>core chlorophytes</taxon>
        <taxon>Trebouxiophyceae</taxon>
        <taxon>Trebouxiophyceae incertae sedis</taxon>
        <taxon>Coccomyxaceae</taxon>
        <taxon>Coccomyxa</taxon>
    </lineage>
</organism>
<feature type="chain" id="PRO_5043359524" description="Extracellular protein" evidence="1">
    <location>
        <begin position="30"/>
        <end position="361"/>
    </location>
</feature>
<sequence length="361" mass="37367">MQPRHYLFAACVFVVTLSVLILTSRSDVAEPFSVVGGSVDTRLALLGSTDHSANTKGTWIKVATFVNSAANQSHALTLEIYPNSESAGGSRQTVFVLAENTGTGPDSAPIVVQKNTWDSSNWATPTIITASLVLTQSASSTLTNQYDLYLQLGVPNATGIPANWILSKFNTSDIVALGDVTPVTAVPTGTATYAAPSSSAPASSAVATTGPAINPTPLTAYWQQSGAVSAPANTPPKLTPAFWTLLSSVSSIPAGVTIMNASGGIVIPYRGIYAMTLGWDPGSVGGVEQMWFDWSGSGSGRLGAAQISANQYTVTTCSYTGPLAAGDVLTPTLYFTAATNIAASSPPSPYITMSISLLQRF</sequence>
<accession>A0AAV1HZY2</accession>
<feature type="signal peptide" evidence="1">
    <location>
        <begin position="1"/>
        <end position="29"/>
    </location>
</feature>
<name>A0AAV1HZY2_9CHLO</name>
<dbReference type="AlphaFoldDB" id="A0AAV1HZY2"/>
<evidence type="ECO:0008006" key="4">
    <source>
        <dbReference type="Google" id="ProtNLM"/>
    </source>
</evidence>
<evidence type="ECO:0000313" key="2">
    <source>
        <dbReference type="EMBL" id="CAK0768815.1"/>
    </source>
</evidence>
<gene>
    <name evidence="2" type="ORF">CVIRNUC_003603</name>
</gene>
<keyword evidence="3" id="KW-1185">Reference proteome</keyword>
<dbReference type="EMBL" id="CAUYUE010000004">
    <property type="protein sequence ID" value="CAK0768815.1"/>
    <property type="molecule type" value="Genomic_DNA"/>
</dbReference>
<dbReference type="Proteomes" id="UP001314263">
    <property type="component" value="Unassembled WGS sequence"/>
</dbReference>
<evidence type="ECO:0000256" key="1">
    <source>
        <dbReference type="SAM" id="SignalP"/>
    </source>
</evidence>
<reference evidence="2 3" key="1">
    <citation type="submission" date="2023-10" db="EMBL/GenBank/DDBJ databases">
        <authorList>
            <person name="Maclean D."/>
            <person name="Macfadyen A."/>
        </authorList>
    </citation>
    <scope>NUCLEOTIDE SEQUENCE [LARGE SCALE GENOMIC DNA]</scope>
</reference>
<keyword evidence="1" id="KW-0732">Signal</keyword>
<evidence type="ECO:0000313" key="3">
    <source>
        <dbReference type="Proteomes" id="UP001314263"/>
    </source>
</evidence>
<comment type="caution">
    <text evidence="2">The sequence shown here is derived from an EMBL/GenBank/DDBJ whole genome shotgun (WGS) entry which is preliminary data.</text>
</comment>
<protein>
    <recommendedName>
        <fullName evidence="4">Extracellular protein</fullName>
    </recommendedName>
</protein>